<name>A0ABM8T8Q8_9BURK</name>
<gene>
    <name evidence="2" type="ORF">R69658_08180</name>
</gene>
<accession>A0ABM8T8Q8</accession>
<dbReference type="InterPro" id="IPR032869">
    <property type="entry name" value="WHH_dom_containing"/>
</dbReference>
<protein>
    <recommendedName>
        <fullName evidence="4">Toxin CdiA</fullName>
    </recommendedName>
</protein>
<feature type="region of interest" description="Disordered" evidence="1">
    <location>
        <begin position="1"/>
        <end position="25"/>
    </location>
</feature>
<reference evidence="2 3" key="1">
    <citation type="submission" date="2021-02" db="EMBL/GenBank/DDBJ databases">
        <authorList>
            <person name="Vanwijnsberghe S."/>
        </authorList>
    </citation>
    <scope>NUCLEOTIDE SEQUENCE [LARGE SCALE GENOMIC DNA]</scope>
    <source>
        <strain evidence="2 3">R-69658</strain>
    </source>
</reference>
<evidence type="ECO:0000256" key="1">
    <source>
        <dbReference type="SAM" id="MobiDB-lite"/>
    </source>
</evidence>
<dbReference type="Pfam" id="PF14414">
    <property type="entry name" value="WHH"/>
    <property type="match status" value="1"/>
</dbReference>
<evidence type="ECO:0000313" key="3">
    <source>
        <dbReference type="Proteomes" id="UP000674425"/>
    </source>
</evidence>
<dbReference type="Proteomes" id="UP000674425">
    <property type="component" value="Unassembled WGS sequence"/>
</dbReference>
<proteinExistence type="predicted"/>
<keyword evidence="3" id="KW-1185">Reference proteome</keyword>
<comment type="caution">
    <text evidence="2">The sequence shown here is derived from an EMBL/GenBank/DDBJ whole genome shotgun (WGS) entry which is preliminary data.</text>
</comment>
<evidence type="ECO:0000313" key="2">
    <source>
        <dbReference type="EMBL" id="CAE6871522.1"/>
    </source>
</evidence>
<feature type="compositionally biased region" description="Low complexity" evidence="1">
    <location>
        <begin position="1"/>
        <end position="16"/>
    </location>
</feature>
<organism evidence="2 3">
    <name type="scientific">Paraburkholderia aspalathi</name>
    <dbReference type="NCBI Taxonomy" id="1324617"/>
    <lineage>
        <taxon>Bacteria</taxon>
        <taxon>Pseudomonadati</taxon>
        <taxon>Pseudomonadota</taxon>
        <taxon>Betaproteobacteria</taxon>
        <taxon>Burkholderiales</taxon>
        <taxon>Burkholderiaceae</taxon>
        <taxon>Paraburkholderia</taxon>
    </lineage>
</organism>
<dbReference type="EMBL" id="CAJNAU010000282">
    <property type="protein sequence ID" value="CAE6871522.1"/>
    <property type="molecule type" value="Genomic_DNA"/>
</dbReference>
<evidence type="ECO:0008006" key="4">
    <source>
        <dbReference type="Google" id="ProtNLM"/>
    </source>
</evidence>
<sequence>MGAATSSLLTNLLTDSPNETSQEKQAKSNLLASLVAGIATAAGTDVATATNAAVAATDNNYLTQQQQTARALAKVNCASAADPNACRQKVQQEYAKLWDANEATVKNCASADACKAALTDLRAQQYEYAARENELQAKLAAGGLNAAELDELTSLKFSDTNLMALRTEALGNLVKYGGQSALASLQGSQLIADIGIGAAPGLGSGVAGAITGWGENGVPLVNGRAPINSKYAGQTYSAENFSPELQAKYPNGVKFNLQGFPDFSPYAKVSTEIQGLTGDYRIDEALANKKIGLDKTPEGYVWHHVEDAKTMLLIPKDLHNAVRHTGGSAILK</sequence>